<dbReference type="SMART" id="SM00181">
    <property type="entry name" value="EGF"/>
    <property type="match status" value="2"/>
</dbReference>
<evidence type="ECO:0000256" key="3">
    <source>
        <dbReference type="ARBA" id="ARBA00022679"/>
    </source>
</evidence>
<reference evidence="12 13" key="1">
    <citation type="journal article" date="2022" name="Cell">
        <title>Repeat-based holocentromeres influence genome architecture and karyotype evolution.</title>
        <authorList>
            <person name="Hofstatter P.G."/>
            <person name="Thangavel G."/>
            <person name="Lux T."/>
            <person name="Neumann P."/>
            <person name="Vondrak T."/>
            <person name="Novak P."/>
            <person name="Zhang M."/>
            <person name="Costa L."/>
            <person name="Castellani M."/>
            <person name="Scott A."/>
            <person name="Toegelov H."/>
            <person name="Fuchs J."/>
            <person name="Mata-Sucre Y."/>
            <person name="Dias Y."/>
            <person name="Vanzela A.L.L."/>
            <person name="Huettel B."/>
            <person name="Almeida C.C.S."/>
            <person name="Simkova H."/>
            <person name="Souza G."/>
            <person name="Pedrosa-Harand A."/>
            <person name="Macas J."/>
            <person name="Mayer K.F.X."/>
            <person name="Houben A."/>
            <person name="Marques A."/>
        </authorList>
    </citation>
    <scope>NUCLEOTIDE SEQUENCE [LARGE SCALE GENOMIC DNA]</scope>
    <source>
        <strain evidence="12">RhyTen1mFocal</strain>
    </source>
</reference>
<dbReference type="EMBL" id="JAMRDG010000001">
    <property type="protein sequence ID" value="KAJ3709381.1"/>
    <property type="molecule type" value="Genomic_DNA"/>
</dbReference>
<evidence type="ECO:0000259" key="10">
    <source>
        <dbReference type="PROSITE" id="PS50011"/>
    </source>
</evidence>
<dbReference type="SUPFAM" id="SSF57184">
    <property type="entry name" value="Growth factor receptor domain"/>
    <property type="match status" value="1"/>
</dbReference>
<dbReference type="InterPro" id="IPR000719">
    <property type="entry name" value="Prot_kinase_dom"/>
</dbReference>
<dbReference type="GO" id="GO:0007166">
    <property type="term" value="P:cell surface receptor signaling pathway"/>
    <property type="evidence" value="ECO:0007669"/>
    <property type="project" value="InterPro"/>
</dbReference>
<dbReference type="PANTHER" id="PTHR27005:SF479">
    <property type="entry name" value="OS06G0706600 PROTEIN"/>
    <property type="match status" value="1"/>
</dbReference>
<dbReference type="SMART" id="SM00220">
    <property type="entry name" value="S_TKc"/>
    <property type="match status" value="1"/>
</dbReference>
<dbReference type="GO" id="GO:0005509">
    <property type="term" value="F:calcium ion binding"/>
    <property type="evidence" value="ECO:0007669"/>
    <property type="project" value="InterPro"/>
</dbReference>
<keyword evidence="3" id="KW-0808">Transferase</keyword>
<keyword evidence="1" id="KW-0723">Serine/threonine-protein kinase</keyword>
<dbReference type="GO" id="GO:0005524">
    <property type="term" value="F:ATP binding"/>
    <property type="evidence" value="ECO:0007669"/>
    <property type="project" value="UniProtKB-KW"/>
</dbReference>
<comment type="caution">
    <text evidence="9">Lacks conserved residue(s) required for the propagation of feature annotation.</text>
</comment>
<dbReference type="SMART" id="SM00179">
    <property type="entry name" value="EGF_CA"/>
    <property type="match status" value="1"/>
</dbReference>
<dbReference type="InterPro" id="IPR009030">
    <property type="entry name" value="Growth_fac_rcpt_cys_sf"/>
</dbReference>
<dbReference type="FunFam" id="1.10.510.10:FF:000084">
    <property type="entry name" value="Wall-associated receptor kinase 2"/>
    <property type="match status" value="1"/>
</dbReference>
<accession>A0AAD6A430</accession>
<dbReference type="PROSITE" id="PS00108">
    <property type="entry name" value="PROTEIN_KINASE_ST"/>
    <property type="match status" value="1"/>
</dbReference>
<dbReference type="PROSITE" id="PS50026">
    <property type="entry name" value="EGF_3"/>
    <property type="match status" value="1"/>
</dbReference>
<protein>
    <submittedName>
        <fullName evidence="12">Uncharacterized protein</fullName>
    </submittedName>
</protein>
<dbReference type="Gene3D" id="3.30.200.20">
    <property type="entry name" value="Phosphorylase Kinase, domain 1"/>
    <property type="match status" value="1"/>
</dbReference>
<dbReference type="PANTHER" id="PTHR27005">
    <property type="entry name" value="WALL-ASSOCIATED RECEPTOR KINASE-LIKE 21"/>
    <property type="match status" value="1"/>
</dbReference>
<evidence type="ECO:0000256" key="8">
    <source>
        <dbReference type="ARBA" id="ARBA00023157"/>
    </source>
</evidence>
<dbReference type="FunFam" id="2.10.25.10:FF:000038">
    <property type="entry name" value="Fibrillin 2"/>
    <property type="match status" value="1"/>
</dbReference>
<dbReference type="InterPro" id="IPR049883">
    <property type="entry name" value="NOTCH1_EGF-like"/>
</dbReference>
<keyword evidence="8" id="KW-1015">Disulfide bond</keyword>
<dbReference type="InterPro" id="IPR018097">
    <property type="entry name" value="EGF_Ca-bd_CS"/>
</dbReference>
<dbReference type="Proteomes" id="UP001210211">
    <property type="component" value="Unassembled WGS sequence"/>
</dbReference>
<evidence type="ECO:0000256" key="1">
    <source>
        <dbReference type="ARBA" id="ARBA00022527"/>
    </source>
</evidence>
<evidence type="ECO:0000313" key="12">
    <source>
        <dbReference type="EMBL" id="KAJ3709381.1"/>
    </source>
</evidence>
<comment type="caution">
    <text evidence="12">The sequence shown here is derived from an EMBL/GenBank/DDBJ whole genome shotgun (WGS) entry which is preliminary data.</text>
</comment>
<dbReference type="InterPro" id="IPR008271">
    <property type="entry name" value="Ser/Thr_kinase_AS"/>
</dbReference>
<evidence type="ECO:0000256" key="5">
    <source>
        <dbReference type="ARBA" id="ARBA00022737"/>
    </source>
</evidence>
<gene>
    <name evidence="12" type="ORF">LUZ61_013086</name>
</gene>
<feature type="domain" description="EGF-like" evidence="11">
    <location>
        <begin position="105"/>
        <end position="143"/>
    </location>
</feature>
<keyword evidence="1" id="KW-0418">Kinase</keyword>
<evidence type="ECO:0000256" key="9">
    <source>
        <dbReference type="PROSITE-ProRule" id="PRU00076"/>
    </source>
</evidence>
<evidence type="ECO:0000256" key="4">
    <source>
        <dbReference type="ARBA" id="ARBA00022729"/>
    </source>
</evidence>
<dbReference type="InterPro" id="IPR011009">
    <property type="entry name" value="Kinase-like_dom_sf"/>
</dbReference>
<organism evidence="12 13">
    <name type="scientific">Rhynchospora tenuis</name>
    <dbReference type="NCBI Taxonomy" id="198213"/>
    <lineage>
        <taxon>Eukaryota</taxon>
        <taxon>Viridiplantae</taxon>
        <taxon>Streptophyta</taxon>
        <taxon>Embryophyta</taxon>
        <taxon>Tracheophyta</taxon>
        <taxon>Spermatophyta</taxon>
        <taxon>Magnoliopsida</taxon>
        <taxon>Liliopsida</taxon>
        <taxon>Poales</taxon>
        <taxon>Cyperaceae</taxon>
        <taxon>Cyperoideae</taxon>
        <taxon>Rhynchosporeae</taxon>
        <taxon>Rhynchospora</taxon>
    </lineage>
</organism>
<dbReference type="InterPro" id="IPR001881">
    <property type="entry name" value="EGF-like_Ca-bd_dom"/>
</dbReference>
<dbReference type="GO" id="GO:0005886">
    <property type="term" value="C:plasma membrane"/>
    <property type="evidence" value="ECO:0007669"/>
    <property type="project" value="TreeGrafter"/>
</dbReference>
<dbReference type="PROSITE" id="PS01187">
    <property type="entry name" value="EGF_CA"/>
    <property type="match status" value="1"/>
</dbReference>
<dbReference type="InterPro" id="IPR000152">
    <property type="entry name" value="EGF-type_Asp/Asn_hydroxyl_site"/>
</dbReference>
<sequence>MSIPLESSPCNYAVLMDENWYNFSIQDLRGPDFYERNYKNGVPVVLDWAIRDANGTCRNGVERSPNPACRSNHSSCHHTSNGNGYLCQCKQGFKGNPYLQGGCIDIDECNSTKENPCSKNAICTNTIGNFTCSCPKGTNGNPHDKDGICFKNPKKFPYPARVAICAGGQGKVYKGLFENNQVLAIKKANEFDETKKEEFLNEIILLSQINHKNIVRVLGCCLEVKIPMLVYEFVPNGTLFEMLHGSKSRPIPFEIRLRIALESAEALDYLHSCTYQSIIHGDVKSANILLENDCHAKVSDFGASNLVPIDDTQIVDVVKGTRGYLDPEYLATSRLTKKSDVYSFGVVLLELITRKCAIYSDETSERKHLASCFCSSLRKKQLHDFLDKEIVTHNEKVIGVLHELSNLAVWCLNVRGEDRPTMRQVVDNLQHLLRIHFSQMGVDIVPKETESLLDESTSYYSSVLEIEPGCLISE</sequence>
<keyword evidence="5" id="KW-0677">Repeat</keyword>
<dbReference type="AlphaFoldDB" id="A0AAD6A430"/>
<dbReference type="InterPro" id="IPR045274">
    <property type="entry name" value="WAK-like"/>
</dbReference>
<name>A0AAD6A430_9POAL</name>
<dbReference type="Gene3D" id="2.10.25.10">
    <property type="entry name" value="Laminin"/>
    <property type="match status" value="2"/>
</dbReference>
<dbReference type="PROSITE" id="PS50011">
    <property type="entry name" value="PROTEIN_KINASE_DOM"/>
    <property type="match status" value="1"/>
</dbReference>
<evidence type="ECO:0000256" key="6">
    <source>
        <dbReference type="ARBA" id="ARBA00022741"/>
    </source>
</evidence>
<keyword evidence="2 9" id="KW-0245">EGF-like domain</keyword>
<dbReference type="InterPro" id="IPR000742">
    <property type="entry name" value="EGF"/>
</dbReference>
<keyword evidence="4" id="KW-0732">Signal</keyword>
<dbReference type="PROSITE" id="PS00010">
    <property type="entry name" value="ASX_HYDROXYL"/>
    <property type="match status" value="1"/>
</dbReference>
<evidence type="ECO:0000259" key="11">
    <source>
        <dbReference type="PROSITE" id="PS50026"/>
    </source>
</evidence>
<keyword evidence="7" id="KW-0067">ATP-binding</keyword>
<dbReference type="SUPFAM" id="SSF56112">
    <property type="entry name" value="Protein kinase-like (PK-like)"/>
    <property type="match status" value="1"/>
</dbReference>
<dbReference type="CDD" id="cd00054">
    <property type="entry name" value="EGF_CA"/>
    <property type="match status" value="1"/>
</dbReference>
<dbReference type="Pfam" id="PF07645">
    <property type="entry name" value="EGF_CA"/>
    <property type="match status" value="1"/>
</dbReference>
<keyword evidence="6" id="KW-0547">Nucleotide-binding</keyword>
<evidence type="ECO:0000256" key="2">
    <source>
        <dbReference type="ARBA" id="ARBA00022536"/>
    </source>
</evidence>
<dbReference type="Pfam" id="PF00069">
    <property type="entry name" value="Pkinase"/>
    <property type="match status" value="1"/>
</dbReference>
<dbReference type="CDD" id="cd14066">
    <property type="entry name" value="STKc_IRAK"/>
    <property type="match status" value="1"/>
</dbReference>
<proteinExistence type="predicted"/>
<evidence type="ECO:0000256" key="7">
    <source>
        <dbReference type="ARBA" id="ARBA00022840"/>
    </source>
</evidence>
<feature type="domain" description="Protein kinase" evidence="10">
    <location>
        <begin position="158"/>
        <end position="433"/>
    </location>
</feature>
<dbReference type="Gene3D" id="1.10.510.10">
    <property type="entry name" value="Transferase(Phosphotransferase) domain 1"/>
    <property type="match status" value="1"/>
</dbReference>
<keyword evidence="13" id="KW-1185">Reference proteome</keyword>
<dbReference type="GO" id="GO:0004674">
    <property type="term" value="F:protein serine/threonine kinase activity"/>
    <property type="evidence" value="ECO:0007669"/>
    <property type="project" value="UniProtKB-KW"/>
</dbReference>
<evidence type="ECO:0000313" key="13">
    <source>
        <dbReference type="Proteomes" id="UP001210211"/>
    </source>
</evidence>